<dbReference type="InterPro" id="IPR052168">
    <property type="entry name" value="Cytochrome_b561_oxidase"/>
</dbReference>
<gene>
    <name evidence="15" type="ORF">F3W81_03790</name>
</gene>
<dbReference type="GO" id="GO:0022904">
    <property type="term" value="P:respiratory electron transport chain"/>
    <property type="evidence" value="ECO:0007669"/>
    <property type="project" value="InterPro"/>
</dbReference>
<dbReference type="Proteomes" id="UP000594118">
    <property type="component" value="Chromosome"/>
</dbReference>
<keyword evidence="10" id="KW-0408">Iron</keyword>
<comment type="subcellular location">
    <subcellularLocation>
        <location evidence="2">Cell membrane</location>
        <topology evidence="2">Multi-pass membrane protein</topology>
    </subcellularLocation>
</comment>
<comment type="cofactor">
    <cofactor evidence="1">
        <name>heme b</name>
        <dbReference type="ChEBI" id="CHEBI:60344"/>
    </cofactor>
</comment>
<evidence type="ECO:0000256" key="9">
    <source>
        <dbReference type="ARBA" id="ARBA00022989"/>
    </source>
</evidence>
<feature type="transmembrane region" description="Helical" evidence="13">
    <location>
        <begin position="16"/>
        <end position="36"/>
    </location>
</feature>
<keyword evidence="11 13" id="KW-0472">Membrane</keyword>
<evidence type="ECO:0000256" key="4">
    <source>
        <dbReference type="ARBA" id="ARBA00022475"/>
    </source>
</evidence>
<keyword evidence="5" id="KW-0349">Heme</keyword>
<keyword evidence="9 13" id="KW-1133">Transmembrane helix</keyword>
<evidence type="ECO:0000256" key="12">
    <source>
        <dbReference type="ARBA" id="ARBA00037975"/>
    </source>
</evidence>
<keyword evidence="4" id="KW-1003">Cell membrane</keyword>
<evidence type="ECO:0000256" key="3">
    <source>
        <dbReference type="ARBA" id="ARBA00022448"/>
    </source>
</evidence>
<evidence type="ECO:0000256" key="10">
    <source>
        <dbReference type="ARBA" id="ARBA00023004"/>
    </source>
</evidence>
<evidence type="ECO:0000313" key="16">
    <source>
        <dbReference type="Proteomes" id="UP000594118"/>
    </source>
</evidence>
<accession>A0A7L9WS15</accession>
<keyword evidence="7" id="KW-0479">Metal-binding</keyword>
<dbReference type="AlphaFoldDB" id="A0A7L9WS15"/>
<evidence type="ECO:0000256" key="8">
    <source>
        <dbReference type="ARBA" id="ARBA00022982"/>
    </source>
</evidence>
<feature type="transmembrane region" description="Helical" evidence="13">
    <location>
        <begin position="150"/>
        <end position="168"/>
    </location>
</feature>
<evidence type="ECO:0000256" key="2">
    <source>
        <dbReference type="ARBA" id="ARBA00004651"/>
    </source>
</evidence>
<keyword evidence="3" id="KW-0813">Transport</keyword>
<dbReference type="GO" id="GO:0009055">
    <property type="term" value="F:electron transfer activity"/>
    <property type="evidence" value="ECO:0007669"/>
    <property type="project" value="InterPro"/>
</dbReference>
<dbReference type="InterPro" id="IPR011577">
    <property type="entry name" value="Cyt_b561_bac/Ni-Hgenase"/>
</dbReference>
<proteinExistence type="inferred from homology"/>
<dbReference type="GO" id="GO:0020037">
    <property type="term" value="F:heme binding"/>
    <property type="evidence" value="ECO:0007669"/>
    <property type="project" value="TreeGrafter"/>
</dbReference>
<dbReference type="GO" id="GO:0005886">
    <property type="term" value="C:plasma membrane"/>
    <property type="evidence" value="ECO:0007669"/>
    <property type="project" value="UniProtKB-SubCell"/>
</dbReference>
<evidence type="ECO:0000256" key="7">
    <source>
        <dbReference type="ARBA" id="ARBA00022723"/>
    </source>
</evidence>
<dbReference type="EMBL" id="CP045201">
    <property type="protein sequence ID" value="QOL83089.1"/>
    <property type="molecule type" value="Genomic_DNA"/>
</dbReference>
<feature type="transmembrane region" description="Helical" evidence="13">
    <location>
        <begin position="88"/>
        <end position="110"/>
    </location>
</feature>
<evidence type="ECO:0000256" key="6">
    <source>
        <dbReference type="ARBA" id="ARBA00022692"/>
    </source>
</evidence>
<dbReference type="SUPFAM" id="SSF81342">
    <property type="entry name" value="Transmembrane di-heme cytochromes"/>
    <property type="match status" value="1"/>
</dbReference>
<protein>
    <submittedName>
        <fullName evidence="15">Cytochrome b</fullName>
    </submittedName>
</protein>
<keyword evidence="16" id="KW-1185">Reference proteome</keyword>
<dbReference type="KEGG" id="pshq:F3W81_03790"/>
<name>A0A7L9WS15_9RHOB</name>
<evidence type="ECO:0000256" key="1">
    <source>
        <dbReference type="ARBA" id="ARBA00001970"/>
    </source>
</evidence>
<keyword evidence="8" id="KW-0249">Electron transport</keyword>
<feature type="domain" description="Cytochrome b561 bacterial/Ni-hydrogenase" evidence="14">
    <location>
        <begin position="9"/>
        <end position="179"/>
    </location>
</feature>
<evidence type="ECO:0000259" key="14">
    <source>
        <dbReference type="Pfam" id="PF01292"/>
    </source>
</evidence>
<evidence type="ECO:0000313" key="15">
    <source>
        <dbReference type="EMBL" id="QOL83089.1"/>
    </source>
</evidence>
<dbReference type="InterPro" id="IPR016174">
    <property type="entry name" value="Di-haem_cyt_TM"/>
</dbReference>
<feature type="transmembrane region" description="Helical" evidence="13">
    <location>
        <begin position="48"/>
        <end position="68"/>
    </location>
</feature>
<dbReference type="GO" id="GO:0046872">
    <property type="term" value="F:metal ion binding"/>
    <property type="evidence" value="ECO:0007669"/>
    <property type="project" value="UniProtKB-KW"/>
</dbReference>
<reference evidence="15 16" key="1">
    <citation type="submission" date="2019-10" db="EMBL/GenBank/DDBJ databases">
        <title>Pseudopuniceibacterium sp. HQ09 islated from Antarctica.</title>
        <authorList>
            <person name="Liao L."/>
            <person name="Su S."/>
            <person name="Chen B."/>
            <person name="Yu Y."/>
        </authorList>
    </citation>
    <scope>NUCLEOTIDE SEQUENCE [LARGE SCALE GENOMIC DNA]</scope>
    <source>
        <strain evidence="15 16">HQ09</strain>
    </source>
</reference>
<evidence type="ECO:0000256" key="13">
    <source>
        <dbReference type="SAM" id="Phobius"/>
    </source>
</evidence>
<evidence type="ECO:0000256" key="11">
    <source>
        <dbReference type="ARBA" id="ARBA00023136"/>
    </source>
</evidence>
<sequence length="181" mass="19570">MSQTGEPLRYVSAARALHWVTALLVLSTLPAGLVMVQEGLSRPLQNGLFLYHKNIGPIVLILVMLRLVLRVLKRPPPMPDSVSRPQAIAAGVVHALLYLTLLLMAVSGIIRVQAGGYPMEFWDPLMGGLIGRDETLAEAASAFHALCKTVLIVLLAGHVGAAMIHGLIKRDGVFSRMWPPV</sequence>
<dbReference type="Pfam" id="PF01292">
    <property type="entry name" value="Ni_hydr_CYTB"/>
    <property type="match status" value="1"/>
</dbReference>
<comment type="similarity">
    <text evidence="12">Belongs to the cytochrome b561 family.</text>
</comment>
<keyword evidence="6 13" id="KW-0812">Transmembrane</keyword>
<evidence type="ECO:0000256" key="5">
    <source>
        <dbReference type="ARBA" id="ARBA00022617"/>
    </source>
</evidence>
<dbReference type="PANTHER" id="PTHR30529">
    <property type="entry name" value="CYTOCHROME B561"/>
    <property type="match status" value="1"/>
</dbReference>
<organism evidence="15 16">
    <name type="scientific">Pseudooceanicola spongiae</name>
    <dbReference type="NCBI Taxonomy" id="2613965"/>
    <lineage>
        <taxon>Bacteria</taxon>
        <taxon>Pseudomonadati</taxon>
        <taxon>Pseudomonadota</taxon>
        <taxon>Alphaproteobacteria</taxon>
        <taxon>Rhodobacterales</taxon>
        <taxon>Paracoccaceae</taxon>
        <taxon>Pseudooceanicola</taxon>
    </lineage>
</organism>
<dbReference type="PANTHER" id="PTHR30529:SF1">
    <property type="entry name" value="CYTOCHROME B561 HOMOLOG 2"/>
    <property type="match status" value="1"/>
</dbReference>